<dbReference type="GeneID" id="103981695"/>
<reference evidence="2" key="1">
    <citation type="submission" date="2021-05" db="UniProtKB">
        <authorList>
            <consortium name="EnsemblPlants"/>
        </authorList>
    </citation>
    <scope>IDENTIFICATION</scope>
    <source>
        <strain evidence="2">subsp. malaccensis</strain>
    </source>
</reference>
<dbReference type="Proteomes" id="UP000012960">
    <property type="component" value="Unplaced"/>
</dbReference>
<sequence>MERSDSGRSAVVAIECVAGSSRADEWWGGGEGEAALLHTGDVLEEITFGGCPPVRAPFKGGRAAVMKLLHAAFKRGDTSVLVRARRRDRAAQLELHACIVPHPPAGRRQYVLRSIRDPNYALGLVDRSESECIALQGSRSSRVVCALSNAKLKDGYITFPWEKKARDLLQVPYSSAFLSLIILPRASDSSGARYSSLEDTLAQANAWLVSSQAAGVPISFMNIQTEALLTKGETSSRTVSSGSAAATDLSNLANISLCEFEDYHGIDIGVIRAVRLWYSPAAGEMALEIKLQERDTKLGFAISRTDEGFIYISSVADDDSAGVAAARTRLGELHRRATRASKLLIVSRVGNEKVLPWMVSASGSIRCFDTVSLSQKLSLHRHALKPILLHLFTWEPSPALAAIPRVVEVPAPAPPRAPAEEKAPAPTPQSFAPPSPVDEVLDDLVYDISSGARLRKDAIGDVSLRFPLSDASSD</sequence>
<proteinExistence type="predicted"/>
<dbReference type="OMA" id="DSAVHAY"/>
<dbReference type="OrthoDB" id="10333223at2759"/>
<dbReference type="PANTHER" id="PTHR33984">
    <property type="entry name" value="OS02G0717600 PROTEIN"/>
    <property type="match status" value="1"/>
</dbReference>
<protein>
    <submittedName>
        <fullName evidence="2">Uncharacterized protein</fullName>
    </submittedName>
</protein>
<evidence type="ECO:0000313" key="2">
    <source>
        <dbReference type="EnsemblPlants" id="Ma04_p13210.1"/>
    </source>
</evidence>
<dbReference type="Gramene" id="Ma04_t13210.1">
    <property type="protein sequence ID" value="Ma04_p13210.1"/>
    <property type="gene ID" value="Ma04_g13210"/>
</dbReference>
<accession>A0A804IP98</accession>
<dbReference type="AlphaFoldDB" id="A0A804IP98"/>
<organism evidence="2 3">
    <name type="scientific">Musa acuminata subsp. malaccensis</name>
    <name type="common">Wild banana</name>
    <name type="synonym">Musa malaccensis</name>
    <dbReference type="NCBI Taxonomy" id="214687"/>
    <lineage>
        <taxon>Eukaryota</taxon>
        <taxon>Viridiplantae</taxon>
        <taxon>Streptophyta</taxon>
        <taxon>Embryophyta</taxon>
        <taxon>Tracheophyta</taxon>
        <taxon>Spermatophyta</taxon>
        <taxon>Magnoliopsida</taxon>
        <taxon>Liliopsida</taxon>
        <taxon>Zingiberales</taxon>
        <taxon>Musaceae</taxon>
        <taxon>Musa</taxon>
    </lineage>
</organism>
<dbReference type="PANTHER" id="PTHR33984:SF2">
    <property type="entry name" value="OS02G0717600 PROTEIN"/>
    <property type="match status" value="1"/>
</dbReference>
<dbReference type="EnsemblPlants" id="Ma04_t13210.1">
    <property type="protein sequence ID" value="Ma04_p13210.1"/>
    <property type="gene ID" value="Ma04_g13210"/>
</dbReference>
<evidence type="ECO:0000313" key="3">
    <source>
        <dbReference type="Proteomes" id="UP000012960"/>
    </source>
</evidence>
<feature type="compositionally biased region" description="Pro residues" evidence="1">
    <location>
        <begin position="425"/>
        <end position="436"/>
    </location>
</feature>
<feature type="region of interest" description="Disordered" evidence="1">
    <location>
        <begin position="414"/>
        <end position="438"/>
    </location>
</feature>
<keyword evidence="3" id="KW-1185">Reference proteome</keyword>
<evidence type="ECO:0000256" key="1">
    <source>
        <dbReference type="SAM" id="MobiDB-lite"/>
    </source>
</evidence>
<name>A0A804IP98_MUSAM</name>
<dbReference type="InParanoid" id="A0A804IP98"/>